<dbReference type="InterPro" id="IPR029149">
    <property type="entry name" value="Creatin/AminoP/Spt16_N"/>
</dbReference>
<sequence>MSKHDFTAAEFADRLARVRAAMAARDLDWLVAVHPASIHWLTGSDAKSYQEFQCLLVGARDEPLVVLTRQGEVHEFETDALAGEVQGYGGGENEDPVAAFACMARRHGVLGRRVGLEVPAYYLHPHHYLGLRAVIGDALLTEATELIAGLKLVKSPAEIDYIRRAAALADLGMERFAGELAAGLSELALAGGIHETLLRNGSGIAASPINLVSGPRSAYSHGAPTARRLEHGDFGNIEFGATFNRYTATIGRNFALGKPTPRMAELHDIVLRAGDAMIAAIRDGVPATVPHQAARAVIGEAGLEACRVHTSGYALGPGFPPSWAEPLHMIGDSPHILKAGMVVTIEPPVYIGAEGLGARIIDNVLVTATGAQVLSRTPRDIIVAG</sequence>
<dbReference type="RefSeq" id="WP_065005263.1">
    <property type="nucleotide sequence ID" value="NZ_CP033334.1"/>
</dbReference>
<comment type="caution">
    <text evidence="1">The sequence shown here is derived from an EMBL/GenBank/DDBJ whole genome shotgun (WGS) entry which is preliminary data.</text>
</comment>
<dbReference type="Gene3D" id="3.40.350.10">
    <property type="entry name" value="Creatinase/prolidase N-terminal domain"/>
    <property type="match status" value="1"/>
</dbReference>
<dbReference type="InterPro" id="IPR050659">
    <property type="entry name" value="Peptidase_M24B"/>
</dbReference>
<accession>A0A6M7U4I4</accession>
<gene>
    <name evidence="1" type="ORF">A8145_29915</name>
</gene>
<dbReference type="Pfam" id="PF00557">
    <property type="entry name" value="Peptidase_M24"/>
    <property type="match status" value="1"/>
</dbReference>
<evidence type="ECO:0000313" key="1">
    <source>
        <dbReference type="EMBL" id="OBQ66641.1"/>
    </source>
</evidence>
<dbReference type="InterPro" id="IPR036005">
    <property type="entry name" value="Creatinase/aminopeptidase-like"/>
</dbReference>
<keyword evidence="1" id="KW-0031">Aminopeptidase</keyword>
<dbReference type="Pfam" id="PF01321">
    <property type="entry name" value="Creatinase_N"/>
    <property type="match status" value="1"/>
</dbReference>
<reference evidence="1 2" key="1">
    <citation type="submission" date="2016-05" db="EMBL/GenBank/DDBJ databases">
        <authorList>
            <person name="Ramsay J.P."/>
        </authorList>
    </citation>
    <scope>NUCLEOTIDE SEQUENCE [LARGE SCALE GENOMIC DNA]</scope>
    <source>
        <strain evidence="1 2">NZP2042</strain>
    </source>
</reference>
<dbReference type="Gene3D" id="3.90.230.10">
    <property type="entry name" value="Creatinase/methionine aminopeptidase superfamily"/>
    <property type="match status" value="1"/>
</dbReference>
<keyword evidence="1" id="KW-0645">Protease</keyword>
<dbReference type="InterPro" id="IPR000994">
    <property type="entry name" value="Pept_M24"/>
</dbReference>
<dbReference type="SUPFAM" id="SSF53092">
    <property type="entry name" value="Creatinase/prolidase N-terminal domain"/>
    <property type="match status" value="1"/>
</dbReference>
<dbReference type="PANTHER" id="PTHR46112:SF2">
    <property type="entry name" value="XAA-PRO AMINOPEPTIDASE P-RELATED"/>
    <property type="match status" value="1"/>
</dbReference>
<evidence type="ECO:0000313" key="2">
    <source>
        <dbReference type="Proteomes" id="UP000093737"/>
    </source>
</evidence>
<dbReference type="SUPFAM" id="SSF55920">
    <property type="entry name" value="Creatinase/aminopeptidase"/>
    <property type="match status" value="1"/>
</dbReference>
<protein>
    <submittedName>
        <fullName evidence="1">Xaa-Pro aminopeptidase</fullName>
    </submittedName>
</protein>
<dbReference type="PANTHER" id="PTHR46112">
    <property type="entry name" value="AMINOPEPTIDASE"/>
    <property type="match status" value="1"/>
</dbReference>
<name>A0A6M7U4I4_RHILI</name>
<dbReference type="InterPro" id="IPR000587">
    <property type="entry name" value="Creatinase_N"/>
</dbReference>
<dbReference type="EMBL" id="LYTK01000010">
    <property type="protein sequence ID" value="OBQ66641.1"/>
    <property type="molecule type" value="Genomic_DNA"/>
</dbReference>
<dbReference type="AlphaFoldDB" id="A0A6M7U4I4"/>
<proteinExistence type="predicted"/>
<organism evidence="1 2">
    <name type="scientific">Rhizobium loti</name>
    <name type="common">Mesorhizobium loti</name>
    <dbReference type="NCBI Taxonomy" id="381"/>
    <lineage>
        <taxon>Bacteria</taxon>
        <taxon>Pseudomonadati</taxon>
        <taxon>Pseudomonadota</taxon>
        <taxon>Alphaproteobacteria</taxon>
        <taxon>Hyphomicrobiales</taxon>
        <taxon>Phyllobacteriaceae</taxon>
        <taxon>Mesorhizobium</taxon>
    </lineage>
</organism>
<keyword evidence="1" id="KW-0378">Hydrolase</keyword>
<dbReference type="GO" id="GO:0004177">
    <property type="term" value="F:aminopeptidase activity"/>
    <property type="evidence" value="ECO:0007669"/>
    <property type="project" value="UniProtKB-KW"/>
</dbReference>
<dbReference type="Proteomes" id="UP000093737">
    <property type="component" value="Unassembled WGS sequence"/>
</dbReference>